<dbReference type="OrthoDB" id="2548233at2759"/>
<keyword evidence="2" id="KW-1185">Reference proteome</keyword>
<dbReference type="Gene3D" id="3.30.559.30">
    <property type="entry name" value="Nonribosomal peptide synthetase, condensation domain"/>
    <property type="match status" value="1"/>
</dbReference>
<dbReference type="OMA" id="THMTRIL"/>
<dbReference type="SUPFAM" id="SSF52777">
    <property type="entry name" value="CoA-dependent acyltransferases"/>
    <property type="match status" value="1"/>
</dbReference>
<dbReference type="Proteomes" id="UP000054383">
    <property type="component" value="Unassembled WGS sequence"/>
</dbReference>
<dbReference type="InterPro" id="IPR023213">
    <property type="entry name" value="CAT-like_dom_sf"/>
</dbReference>
<gene>
    <name evidence="1" type="ORF">PISL3812_09787</name>
</gene>
<protein>
    <recommendedName>
        <fullName evidence="3">Condensation domain-containing protein</fullName>
    </recommendedName>
</protein>
<name>A0A0U1MC92_TALIS</name>
<sequence>MSFAKAHNYPWRQVTPGTYIQDYDSWQSVQAIWNNVDREGRRLHMLASCIEIQSNITDLESRLRSAWLAARYFHPGLAIELGEYYKAYRVPTAEELEAWVNDTFIMPACANAEEFQKQHLSTSPDSHLHWFPKTKQLLFTAHHTLFDATALWLFWGAYLDLVISPKIVTFGDEWKNLPLARDDLLGLPKYPSLAGNVKGLSMITNALKPDAIELPTLNTTTNSDGQVVPNGRSRNEFLRLALSAEQSTAIIQACKRRGTSITAAFFTAISLTCQKIQREYGSAGRYAIGFHNFDSRPWFPRELASTVNAGNDPHAMIPFTVDLDGKSFEDIAKITDENFKSIRADFGNDPAGLDAVSHMLKGLLNLDGPIATFPGFTSFGVADRVIKTAYHDEVGGWIKIEDSYHWIQNMVKGMNAVCVYNWKGRMYLGGCFNEAYHTKEMFHRLFRDSFDLILHTFNLGPMGPSSVL</sequence>
<dbReference type="AlphaFoldDB" id="A0A0U1MC92"/>
<dbReference type="EMBL" id="CVMT01000015">
    <property type="protein sequence ID" value="CRG92721.1"/>
    <property type="molecule type" value="Genomic_DNA"/>
</dbReference>
<dbReference type="PANTHER" id="PTHR42034">
    <property type="entry name" value="CHROMOSOME 7, WHOLE GENOME SHOTGUN SEQUENCE-RELATED"/>
    <property type="match status" value="1"/>
</dbReference>
<evidence type="ECO:0000313" key="1">
    <source>
        <dbReference type="EMBL" id="CRG92721.1"/>
    </source>
</evidence>
<dbReference type="PANTHER" id="PTHR42034:SF1">
    <property type="entry name" value="CONDENSATION DOMAIN-CONTAINING PROTEIN"/>
    <property type="match status" value="1"/>
</dbReference>
<evidence type="ECO:0008006" key="3">
    <source>
        <dbReference type="Google" id="ProtNLM"/>
    </source>
</evidence>
<dbReference type="STRING" id="28573.A0A0U1MC92"/>
<dbReference type="Gene3D" id="3.30.559.10">
    <property type="entry name" value="Chloramphenicol acetyltransferase-like domain"/>
    <property type="match status" value="1"/>
</dbReference>
<accession>A0A0U1MC92</accession>
<reference evidence="1 2" key="1">
    <citation type="submission" date="2015-04" db="EMBL/GenBank/DDBJ databases">
        <authorList>
            <person name="Syromyatnikov M.Y."/>
            <person name="Popov V.N."/>
        </authorList>
    </citation>
    <scope>NUCLEOTIDE SEQUENCE [LARGE SCALE GENOMIC DNA]</scope>
    <source>
        <strain evidence="1">WF-38-12</strain>
    </source>
</reference>
<organism evidence="1 2">
    <name type="scientific">Talaromyces islandicus</name>
    <name type="common">Penicillium islandicum</name>
    <dbReference type="NCBI Taxonomy" id="28573"/>
    <lineage>
        <taxon>Eukaryota</taxon>
        <taxon>Fungi</taxon>
        <taxon>Dikarya</taxon>
        <taxon>Ascomycota</taxon>
        <taxon>Pezizomycotina</taxon>
        <taxon>Eurotiomycetes</taxon>
        <taxon>Eurotiomycetidae</taxon>
        <taxon>Eurotiales</taxon>
        <taxon>Trichocomaceae</taxon>
        <taxon>Talaromyces</taxon>
        <taxon>Talaromyces sect. Islandici</taxon>
    </lineage>
</organism>
<proteinExistence type="predicted"/>
<evidence type="ECO:0000313" key="2">
    <source>
        <dbReference type="Proteomes" id="UP000054383"/>
    </source>
</evidence>